<dbReference type="AlphaFoldDB" id="A0A0Q2N2Q3"/>
<evidence type="ECO:0000256" key="9">
    <source>
        <dbReference type="ARBA" id="ARBA00075819"/>
    </source>
</evidence>
<dbReference type="GO" id="GO:0030091">
    <property type="term" value="P:protein repair"/>
    <property type="evidence" value="ECO:0007669"/>
    <property type="project" value="InterPro"/>
</dbReference>
<dbReference type="Pfam" id="PF01641">
    <property type="entry name" value="SelR"/>
    <property type="match status" value="1"/>
</dbReference>
<evidence type="ECO:0000256" key="6">
    <source>
        <dbReference type="ARBA" id="ARBA00022833"/>
    </source>
</evidence>
<evidence type="ECO:0000313" key="11">
    <source>
        <dbReference type="EMBL" id="KQH86095.1"/>
    </source>
</evidence>
<reference evidence="11 12" key="1">
    <citation type="submission" date="2015-08" db="EMBL/GenBank/DDBJ databases">
        <title>Antibacterial properties of a collection of Vibrionaceae strains.</title>
        <authorList>
            <person name="Giubergia S."/>
        </authorList>
    </citation>
    <scope>NUCLEOTIDE SEQUENCE [LARGE SCALE GENOMIC DNA]</scope>
    <source>
        <strain evidence="11 12">S0821</strain>
    </source>
</reference>
<evidence type="ECO:0000256" key="7">
    <source>
        <dbReference type="ARBA" id="ARBA00023002"/>
    </source>
</evidence>
<sequence>MLSWKDVLEFANHGNLTPTRRVDKSAQEWRELLTEAQYHVTRDHGTERPFSSEMCSVFEAGIYHCVCCKTVLFDSNTKYDSRTGWPSFSQPVKPNAISYHIDTKLATPRVEVRCNSCDAHLGHVFPDGPPPSGLRYCVNSVAIEKEQDR</sequence>
<dbReference type="InterPro" id="IPR011057">
    <property type="entry name" value="Mss4-like_sf"/>
</dbReference>
<evidence type="ECO:0000256" key="5">
    <source>
        <dbReference type="ARBA" id="ARBA00022723"/>
    </source>
</evidence>
<dbReference type="PANTHER" id="PTHR10173:SF52">
    <property type="entry name" value="METHIONINE-R-SULFOXIDE REDUCTASE B1"/>
    <property type="match status" value="1"/>
</dbReference>
<organism evidence="11 12">
    <name type="scientific">Vibrio furnissii</name>
    <dbReference type="NCBI Taxonomy" id="29494"/>
    <lineage>
        <taxon>Bacteria</taxon>
        <taxon>Pseudomonadati</taxon>
        <taxon>Pseudomonadota</taxon>
        <taxon>Gammaproteobacteria</taxon>
        <taxon>Vibrionales</taxon>
        <taxon>Vibrionaceae</taxon>
        <taxon>Vibrio</taxon>
    </lineage>
</organism>
<dbReference type="RefSeq" id="WP_055466002.1">
    <property type="nucleotide sequence ID" value="NZ_LKHS01000008.1"/>
</dbReference>
<dbReference type="NCBIfam" id="TIGR00357">
    <property type="entry name" value="peptide-methionine (R)-S-oxide reductase MsrB"/>
    <property type="match status" value="1"/>
</dbReference>
<evidence type="ECO:0000256" key="4">
    <source>
        <dbReference type="ARBA" id="ARBA00021130"/>
    </source>
</evidence>
<keyword evidence="7" id="KW-0560">Oxidoreductase</keyword>
<gene>
    <name evidence="11" type="ORF">AMR76_10155</name>
</gene>
<comment type="similarity">
    <text evidence="2">Belongs to the MsrB Met sulfoxide reductase family.</text>
</comment>
<comment type="catalytic activity">
    <reaction evidence="8">
        <text>L-methionyl-[protein] + [thioredoxin]-disulfide + H2O = L-methionyl-(R)-S-oxide-[protein] + [thioredoxin]-dithiol</text>
        <dbReference type="Rhea" id="RHEA:24164"/>
        <dbReference type="Rhea" id="RHEA-COMP:10698"/>
        <dbReference type="Rhea" id="RHEA-COMP:10700"/>
        <dbReference type="Rhea" id="RHEA-COMP:12313"/>
        <dbReference type="Rhea" id="RHEA-COMP:12314"/>
        <dbReference type="ChEBI" id="CHEBI:15377"/>
        <dbReference type="ChEBI" id="CHEBI:16044"/>
        <dbReference type="ChEBI" id="CHEBI:29950"/>
        <dbReference type="ChEBI" id="CHEBI:45764"/>
        <dbReference type="ChEBI" id="CHEBI:50058"/>
        <dbReference type="EC" id="1.8.4.12"/>
    </reaction>
</comment>
<evidence type="ECO:0000256" key="3">
    <source>
        <dbReference type="ARBA" id="ARBA00012499"/>
    </source>
</evidence>
<evidence type="ECO:0000256" key="2">
    <source>
        <dbReference type="ARBA" id="ARBA00007174"/>
    </source>
</evidence>
<dbReference type="FunFam" id="2.170.150.20:FF:000001">
    <property type="entry name" value="Peptide methionine sulfoxide reductase MsrB"/>
    <property type="match status" value="1"/>
</dbReference>
<dbReference type="GO" id="GO:0006979">
    <property type="term" value="P:response to oxidative stress"/>
    <property type="evidence" value="ECO:0007669"/>
    <property type="project" value="InterPro"/>
</dbReference>
<dbReference type="GO" id="GO:0046872">
    <property type="term" value="F:metal ion binding"/>
    <property type="evidence" value="ECO:0007669"/>
    <property type="project" value="UniProtKB-KW"/>
</dbReference>
<dbReference type="PROSITE" id="PS51790">
    <property type="entry name" value="MSRB"/>
    <property type="match status" value="1"/>
</dbReference>
<dbReference type="PANTHER" id="PTHR10173">
    <property type="entry name" value="METHIONINE SULFOXIDE REDUCTASE"/>
    <property type="match status" value="1"/>
</dbReference>
<dbReference type="EMBL" id="LKHS01000008">
    <property type="protein sequence ID" value="KQH86095.1"/>
    <property type="molecule type" value="Genomic_DNA"/>
</dbReference>
<accession>A0A0Q2N2Q3</accession>
<protein>
    <recommendedName>
        <fullName evidence="4">Peptide methionine sulfoxide reductase MsrB</fullName>
        <ecNumber evidence="3">1.8.4.12</ecNumber>
    </recommendedName>
    <alternativeName>
        <fullName evidence="9">Peptide-methionine (R)-S-oxide reductase</fullName>
    </alternativeName>
</protein>
<dbReference type="Proteomes" id="UP000051221">
    <property type="component" value="Unassembled WGS sequence"/>
</dbReference>
<comment type="cofactor">
    <cofactor evidence="1">
        <name>Zn(2+)</name>
        <dbReference type="ChEBI" id="CHEBI:29105"/>
    </cofactor>
</comment>
<dbReference type="EC" id="1.8.4.12" evidence="3"/>
<dbReference type="SUPFAM" id="SSF51316">
    <property type="entry name" value="Mss4-like"/>
    <property type="match status" value="1"/>
</dbReference>
<dbReference type="GO" id="GO:0005737">
    <property type="term" value="C:cytoplasm"/>
    <property type="evidence" value="ECO:0007669"/>
    <property type="project" value="TreeGrafter"/>
</dbReference>
<dbReference type="GO" id="GO:0033743">
    <property type="term" value="F:peptide-methionine (R)-S-oxide reductase activity"/>
    <property type="evidence" value="ECO:0007669"/>
    <property type="project" value="UniProtKB-EC"/>
</dbReference>
<name>A0A0Q2N2Q3_VIBFU</name>
<keyword evidence="5" id="KW-0479">Metal-binding</keyword>
<dbReference type="Gene3D" id="2.170.150.20">
    <property type="entry name" value="Peptide methionine sulfoxide reductase"/>
    <property type="match status" value="1"/>
</dbReference>
<dbReference type="InterPro" id="IPR028427">
    <property type="entry name" value="Met_Sox_Rdtase_MsrB"/>
</dbReference>
<keyword evidence="12" id="KW-1185">Reference proteome</keyword>
<dbReference type="InterPro" id="IPR002579">
    <property type="entry name" value="Met_Sox_Rdtase_MsrB_dom"/>
</dbReference>
<proteinExistence type="inferred from homology"/>
<keyword evidence="6" id="KW-0862">Zinc</keyword>
<evidence type="ECO:0000259" key="10">
    <source>
        <dbReference type="PROSITE" id="PS51790"/>
    </source>
</evidence>
<feature type="domain" description="MsrB" evidence="10">
    <location>
        <begin position="26"/>
        <end position="148"/>
    </location>
</feature>
<evidence type="ECO:0000256" key="1">
    <source>
        <dbReference type="ARBA" id="ARBA00001947"/>
    </source>
</evidence>
<comment type="caution">
    <text evidence="11">The sequence shown here is derived from an EMBL/GenBank/DDBJ whole genome shotgun (WGS) entry which is preliminary data.</text>
</comment>
<evidence type="ECO:0000313" key="12">
    <source>
        <dbReference type="Proteomes" id="UP000051221"/>
    </source>
</evidence>
<dbReference type="InParanoid" id="A0A0Q2N2Q3"/>
<evidence type="ECO:0000256" key="8">
    <source>
        <dbReference type="ARBA" id="ARBA00048488"/>
    </source>
</evidence>